<dbReference type="AlphaFoldDB" id="A0A1Q5UDG3"/>
<evidence type="ECO:0000313" key="3">
    <source>
        <dbReference type="Proteomes" id="UP000186955"/>
    </source>
</evidence>
<feature type="region of interest" description="Disordered" evidence="1">
    <location>
        <begin position="494"/>
        <end position="520"/>
    </location>
</feature>
<feature type="region of interest" description="Disordered" evidence="1">
    <location>
        <begin position="1"/>
        <end position="122"/>
    </location>
</feature>
<comment type="caution">
    <text evidence="2">The sequence shown here is derived from an EMBL/GenBank/DDBJ whole genome shotgun (WGS) entry which is preliminary data.</text>
</comment>
<sequence length="546" mass="61862">MDPDTAVPPTTISGDLPIRTGKPMEPSISADAENTPSQDHSWPSKPTTIETAPDDQLPKSKSQVGIPQTKLDDEVAIRAGEIMASAGPKAKRRKPKSKRGLGKPTGFEEYYADGPMTPEEHEESHQLYGPSYSFEQRIQEALTRYQWKRRMENDRRAIFFKYLQYGGVDASQNYGTGVSLKELEQMSNDEARQARSQTMIQRDREELEVNFEAVARGFLSSFYANHYNPESEESIKVATGTIRNLLTYLLYHDVCPEYKDDIHKARQICDIASVELWKNVQLIQQGPGTFNQSCSMLFGGRYAESGKDTCDWMPAQCWPGNLTPDAARKVVKFAIAGTGTHEQAVRFQVLAAQGKLSAKQIPDIDGFEVISISQPENDIREFYHEYAPDLPVVGKIIAKSFRNPAKPEIDMSPEERKAWQEGKAPKYDFVFFVEENLLQHCYPGLRIASSIWEINCGVYYFDEIISAYPSFHLVLANDLMLRWKTPKEIVEEKQKHLEMQDEGWQQPEVEDDPEGDGKLDGVGEAIKDAFEISRRLREQAEEVGNK</sequence>
<dbReference type="InterPro" id="IPR018606">
    <property type="entry name" value="Arb1"/>
</dbReference>
<dbReference type="STRING" id="1316194.A0A1Q5UDG3"/>
<proteinExistence type="predicted"/>
<dbReference type="GO" id="GO:0033167">
    <property type="term" value="C:ARC complex"/>
    <property type="evidence" value="ECO:0007669"/>
    <property type="project" value="InterPro"/>
</dbReference>
<accession>A0A1Q5UDG3</accession>
<feature type="compositionally biased region" description="Basic residues" evidence="1">
    <location>
        <begin position="89"/>
        <end position="101"/>
    </location>
</feature>
<name>A0A1Q5UDG3_9EURO</name>
<protein>
    <submittedName>
        <fullName evidence="2">Argonaute-binding protein 1</fullName>
    </submittedName>
</protein>
<dbReference type="Proteomes" id="UP000186955">
    <property type="component" value="Unassembled WGS sequence"/>
</dbReference>
<dbReference type="EMBL" id="MNBE01000313">
    <property type="protein sequence ID" value="OKP10527.1"/>
    <property type="molecule type" value="Genomic_DNA"/>
</dbReference>
<evidence type="ECO:0000313" key="2">
    <source>
        <dbReference type="EMBL" id="OKP10527.1"/>
    </source>
</evidence>
<organism evidence="2 3">
    <name type="scientific">Penicillium subrubescens</name>
    <dbReference type="NCBI Taxonomy" id="1316194"/>
    <lineage>
        <taxon>Eukaryota</taxon>
        <taxon>Fungi</taxon>
        <taxon>Dikarya</taxon>
        <taxon>Ascomycota</taxon>
        <taxon>Pezizomycotina</taxon>
        <taxon>Eurotiomycetes</taxon>
        <taxon>Eurotiomycetidae</taxon>
        <taxon>Eurotiales</taxon>
        <taxon>Aspergillaceae</taxon>
        <taxon>Penicillium</taxon>
    </lineage>
</organism>
<reference evidence="2 3" key="1">
    <citation type="submission" date="2016-10" db="EMBL/GenBank/DDBJ databases">
        <title>Genome sequence of the ascomycete fungus Penicillium subrubescens.</title>
        <authorList>
            <person name="De Vries R.P."/>
            <person name="Peng M."/>
            <person name="Dilokpimol A."/>
            <person name="Hilden K."/>
            <person name="Makela M.R."/>
            <person name="Grigoriev I."/>
            <person name="Riley R."/>
            <person name="Granchi Z."/>
        </authorList>
    </citation>
    <scope>NUCLEOTIDE SEQUENCE [LARGE SCALE GENOMIC DNA]</scope>
    <source>
        <strain evidence="2 3">CBS 132785</strain>
    </source>
</reference>
<gene>
    <name evidence="2" type="ORF">PENSUB_3830</name>
</gene>
<dbReference type="GO" id="GO:0031047">
    <property type="term" value="P:regulatory ncRNA-mediated gene silencing"/>
    <property type="evidence" value="ECO:0007669"/>
    <property type="project" value="InterPro"/>
</dbReference>
<feature type="compositionally biased region" description="Polar residues" evidence="1">
    <location>
        <begin position="32"/>
        <end position="50"/>
    </location>
</feature>
<keyword evidence="3" id="KW-1185">Reference proteome</keyword>
<dbReference type="Pfam" id="PF09692">
    <property type="entry name" value="Arb1"/>
    <property type="match status" value="1"/>
</dbReference>
<dbReference type="OrthoDB" id="435402at2759"/>
<evidence type="ECO:0000256" key="1">
    <source>
        <dbReference type="SAM" id="MobiDB-lite"/>
    </source>
</evidence>